<dbReference type="Proteomes" id="UP000824124">
    <property type="component" value="Unassembled WGS sequence"/>
</dbReference>
<dbReference type="SUPFAM" id="SSF53092">
    <property type="entry name" value="Creatinase/prolidase N-terminal domain"/>
    <property type="match status" value="1"/>
</dbReference>
<dbReference type="PANTHER" id="PTHR46112">
    <property type="entry name" value="AMINOPEPTIDASE"/>
    <property type="match status" value="1"/>
</dbReference>
<dbReference type="InterPro" id="IPR036005">
    <property type="entry name" value="Creatinase/aminopeptidase-like"/>
</dbReference>
<evidence type="ECO:0000259" key="3">
    <source>
        <dbReference type="Pfam" id="PF00557"/>
    </source>
</evidence>
<dbReference type="InterPro" id="IPR001131">
    <property type="entry name" value="Peptidase_M24B_aminopep-P_CS"/>
</dbReference>
<feature type="domain" description="Creatinase N-terminal" evidence="4">
    <location>
        <begin position="13"/>
        <end position="143"/>
    </location>
</feature>
<reference evidence="5" key="1">
    <citation type="submission" date="2020-10" db="EMBL/GenBank/DDBJ databases">
        <authorList>
            <person name="Gilroy R."/>
        </authorList>
    </citation>
    <scope>NUCLEOTIDE SEQUENCE</scope>
    <source>
        <strain evidence="5">2830</strain>
    </source>
</reference>
<dbReference type="GO" id="GO:0008235">
    <property type="term" value="F:metalloexopeptidase activity"/>
    <property type="evidence" value="ECO:0007669"/>
    <property type="project" value="UniProtKB-ARBA"/>
</dbReference>
<dbReference type="PANTHER" id="PTHR46112:SF3">
    <property type="entry name" value="AMINOPEPTIDASE YPDF"/>
    <property type="match status" value="1"/>
</dbReference>
<dbReference type="GO" id="GO:0046872">
    <property type="term" value="F:metal ion binding"/>
    <property type="evidence" value="ECO:0007669"/>
    <property type="project" value="UniProtKB-KW"/>
</dbReference>
<evidence type="ECO:0000313" key="6">
    <source>
        <dbReference type="Proteomes" id="UP000824124"/>
    </source>
</evidence>
<dbReference type="EMBL" id="DVMH01000035">
    <property type="protein sequence ID" value="HIU10983.1"/>
    <property type="molecule type" value="Genomic_DNA"/>
</dbReference>
<dbReference type="Pfam" id="PF01321">
    <property type="entry name" value="Creatinase_N"/>
    <property type="match status" value="1"/>
</dbReference>
<protein>
    <submittedName>
        <fullName evidence="5">Aminopeptidase P family protein</fullName>
    </submittedName>
</protein>
<keyword evidence="2" id="KW-0378">Hydrolase</keyword>
<dbReference type="Pfam" id="PF00557">
    <property type="entry name" value="Peptidase_M24"/>
    <property type="match status" value="1"/>
</dbReference>
<dbReference type="CDD" id="cd01092">
    <property type="entry name" value="APP-like"/>
    <property type="match status" value="1"/>
</dbReference>
<sequence length="370" mass="40834">MDLPDMRELTKARRKRLAISMQQTNFDALLLSDRKNIYYYSGFSGDDSYLLLINDTAYLLSDGRFIAQAAAEAPDAEFLCRTNGQQLQHLLVTALNDKPVKRLGFEGGTLSYTAWVDLANLLLAYLPDLEFDPADELPLELRMTKDEYELFCLKKCGEIADQALEATLPHIRPGVTEREIAWQLEQSLHEAGGQGLSFPTIVAAGPNSAKPHAIPSDYAVQPGDFVTIDFGCRWQNYCGDCTRTFAVGTISDEQRTAYETVLKAQLAGVANIRPGMTGSEADEISRRIIREAGLSEYFSHSLGHGVGLNIHEAPALSPSDKTTLRPGFLVTVEPGVYLPGRFGLRIEDSCIVTAYGLEPLTHFPKELITL</sequence>
<dbReference type="GO" id="GO:0004177">
    <property type="term" value="F:aminopeptidase activity"/>
    <property type="evidence" value="ECO:0007669"/>
    <property type="project" value="UniProtKB-KW"/>
</dbReference>
<evidence type="ECO:0000256" key="1">
    <source>
        <dbReference type="ARBA" id="ARBA00022723"/>
    </source>
</evidence>
<evidence type="ECO:0000313" key="5">
    <source>
        <dbReference type="EMBL" id="HIU10983.1"/>
    </source>
</evidence>
<dbReference type="InterPro" id="IPR029149">
    <property type="entry name" value="Creatin/AminoP/Spt16_N"/>
</dbReference>
<evidence type="ECO:0000259" key="4">
    <source>
        <dbReference type="Pfam" id="PF01321"/>
    </source>
</evidence>
<dbReference type="AlphaFoldDB" id="A0A9D1HN54"/>
<proteinExistence type="predicted"/>
<feature type="domain" description="Peptidase M24" evidence="3">
    <location>
        <begin position="152"/>
        <end position="354"/>
    </location>
</feature>
<evidence type="ECO:0000256" key="2">
    <source>
        <dbReference type="ARBA" id="ARBA00022801"/>
    </source>
</evidence>
<dbReference type="PROSITE" id="PS00491">
    <property type="entry name" value="PROLINE_PEPTIDASE"/>
    <property type="match status" value="1"/>
</dbReference>
<comment type="caution">
    <text evidence="5">The sequence shown here is derived from an EMBL/GenBank/DDBJ whole genome shotgun (WGS) entry which is preliminary data.</text>
</comment>
<name>A0A9D1HN54_9FIRM</name>
<reference evidence="5" key="2">
    <citation type="journal article" date="2021" name="PeerJ">
        <title>Extensive microbial diversity within the chicken gut microbiome revealed by metagenomics and culture.</title>
        <authorList>
            <person name="Gilroy R."/>
            <person name="Ravi A."/>
            <person name="Getino M."/>
            <person name="Pursley I."/>
            <person name="Horton D.L."/>
            <person name="Alikhan N.F."/>
            <person name="Baker D."/>
            <person name="Gharbi K."/>
            <person name="Hall N."/>
            <person name="Watson M."/>
            <person name="Adriaenssens E.M."/>
            <person name="Foster-Nyarko E."/>
            <person name="Jarju S."/>
            <person name="Secka A."/>
            <person name="Antonio M."/>
            <person name="Oren A."/>
            <person name="Chaudhuri R.R."/>
            <person name="La Ragione R."/>
            <person name="Hildebrand F."/>
            <person name="Pallen M.J."/>
        </authorList>
    </citation>
    <scope>NUCLEOTIDE SEQUENCE</scope>
    <source>
        <strain evidence="5">2830</strain>
    </source>
</reference>
<dbReference type="InterPro" id="IPR000587">
    <property type="entry name" value="Creatinase_N"/>
</dbReference>
<dbReference type="InterPro" id="IPR000994">
    <property type="entry name" value="Pept_M24"/>
</dbReference>
<keyword evidence="1" id="KW-0479">Metal-binding</keyword>
<organism evidence="5 6">
    <name type="scientific">Candidatus Avidehalobacter gallistercoris</name>
    <dbReference type="NCBI Taxonomy" id="2840694"/>
    <lineage>
        <taxon>Bacteria</taxon>
        <taxon>Bacillati</taxon>
        <taxon>Bacillota</taxon>
        <taxon>Clostridia</taxon>
        <taxon>Eubacteriales</taxon>
        <taxon>Peptococcaceae</taxon>
        <taxon>Peptococcaceae incertae sedis</taxon>
        <taxon>Candidatus Avidehalobacter</taxon>
    </lineage>
</organism>
<dbReference type="Gene3D" id="3.90.230.10">
    <property type="entry name" value="Creatinase/methionine aminopeptidase superfamily"/>
    <property type="match status" value="1"/>
</dbReference>
<keyword evidence="5" id="KW-0645">Protease</keyword>
<dbReference type="Gene3D" id="3.40.350.10">
    <property type="entry name" value="Creatinase/prolidase N-terminal domain"/>
    <property type="match status" value="1"/>
</dbReference>
<accession>A0A9D1HN54</accession>
<gene>
    <name evidence="5" type="ORF">IAB00_07110</name>
</gene>
<keyword evidence="5" id="KW-0031">Aminopeptidase</keyword>
<dbReference type="SUPFAM" id="SSF55920">
    <property type="entry name" value="Creatinase/aminopeptidase"/>
    <property type="match status" value="1"/>
</dbReference>
<dbReference type="PRINTS" id="PR00599">
    <property type="entry name" value="MAPEPTIDASE"/>
</dbReference>
<dbReference type="InterPro" id="IPR001714">
    <property type="entry name" value="Pept_M24_MAP"/>
</dbReference>
<dbReference type="InterPro" id="IPR050659">
    <property type="entry name" value="Peptidase_M24B"/>
</dbReference>